<dbReference type="Proteomes" id="UP001431429">
    <property type="component" value="Unassembled WGS sequence"/>
</dbReference>
<comment type="caution">
    <text evidence="1">The sequence shown here is derived from an EMBL/GenBank/DDBJ whole genome shotgun (WGS) entry which is preliminary data.</text>
</comment>
<sequence length="49" mass="4926">MNPGAAAALLVMGIGFLGFTNGHRLLGTVLLAAVSMCSVRDRPGPMLAG</sequence>
<name>A0ABT0UGJ5_9ACTN</name>
<dbReference type="RefSeq" id="WP_250917732.1">
    <property type="nucleotide sequence ID" value="NZ_JAMQAW010000002.1"/>
</dbReference>
<keyword evidence="2" id="KW-1185">Reference proteome</keyword>
<evidence type="ECO:0000313" key="1">
    <source>
        <dbReference type="EMBL" id="MCM2387144.1"/>
    </source>
</evidence>
<proteinExistence type="predicted"/>
<gene>
    <name evidence="1" type="ORF">NBG84_02245</name>
</gene>
<organism evidence="1 2">
    <name type="scientific">Streptomyces albipurpureus</name>
    <dbReference type="NCBI Taxonomy" id="2897419"/>
    <lineage>
        <taxon>Bacteria</taxon>
        <taxon>Bacillati</taxon>
        <taxon>Actinomycetota</taxon>
        <taxon>Actinomycetes</taxon>
        <taxon>Kitasatosporales</taxon>
        <taxon>Streptomycetaceae</taxon>
        <taxon>Streptomyces</taxon>
    </lineage>
</organism>
<protein>
    <submittedName>
        <fullName evidence="1">Uncharacterized protein</fullName>
    </submittedName>
</protein>
<dbReference type="EMBL" id="JAMQAW010000002">
    <property type="protein sequence ID" value="MCM2387144.1"/>
    <property type="molecule type" value="Genomic_DNA"/>
</dbReference>
<accession>A0ABT0UGJ5</accession>
<reference evidence="1" key="1">
    <citation type="submission" date="2022-06" db="EMBL/GenBank/DDBJ databases">
        <title>Genome public.</title>
        <authorList>
            <person name="Sun Q."/>
        </authorList>
    </citation>
    <scope>NUCLEOTIDE SEQUENCE</scope>
    <source>
        <strain evidence="1">CWNU-1</strain>
    </source>
</reference>
<evidence type="ECO:0000313" key="2">
    <source>
        <dbReference type="Proteomes" id="UP001431429"/>
    </source>
</evidence>